<evidence type="ECO:0000256" key="6">
    <source>
        <dbReference type="PROSITE-ProRule" id="PRU00277"/>
    </source>
</evidence>
<dbReference type="STRING" id="56408.A0A1E5RHZ8"/>
<evidence type="ECO:0000256" key="2">
    <source>
        <dbReference type="ARBA" id="ARBA00013194"/>
    </source>
</evidence>
<evidence type="ECO:0000256" key="4">
    <source>
        <dbReference type="ARBA" id="ARBA00023235"/>
    </source>
</evidence>
<dbReference type="InterPro" id="IPR044609">
    <property type="entry name" value="FKBP2/11"/>
</dbReference>
<evidence type="ECO:0000256" key="7">
    <source>
        <dbReference type="SAM" id="SignalP"/>
    </source>
</evidence>
<sequence>MLKKFVAAFLWLAAVVIAGELTELSIDVTKEIPASECKVKASKGDVVSVHYTGKLLSNEKVFDSSINRGVPIEFVLGYGQVIEGWEKGILGMCIGEERNLYIPSSMAYGKRGAGGVIPADADLLFETELVSLRRNDEL</sequence>
<organism evidence="9 10">
    <name type="scientific">Hanseniaspora osmophila</name>
    <dbReference type="NCBI Taxonomy" id="56408"/>
    <lineage>
        <taxon>Eukaryota</taxon>
        <taxon>Fungi</taxon>
        <taxon>Dikarya</taxon>
        <taxon>Ascomycota</taxon>
        <taxon>Saccharomycotina</taxon>
        <taxon>Saccharomycetes</taxon>
        <taxon>Saccharomycodales</taxon>
        <taxon>Saccharomycodaceae</taxon>
        <taxon>Hanseniaspora</taxon>
    </lineage>
</organism>
<comment type="catalytic activity">
    <reaction evidence="1 6">
        <text>[protein]-peptidylproline (omega=180) = [protein]-peptidylproline (omega=0)</text>
        <dbReference type="Rhea" id="RHEA:16237"/>
        <dbReference type="Rhea" id="RHEA-COMP:10747"/>
        <dbReference type="Rhea" id="RHEA-COMP:10748"/>
        <dbReference type="ChEBI" id="CHEBI:83833"/>
        <dbReference type="ChEBI" id="CHEBI:83834"/>
        <dbReference type="EC" id="5.2.1.8"/>
    </reaction>
</comment>
<dbReference type="AlphaFoldDB" id="A0A1E5RHZ8"/>
<dbReference type="Proteomes" id="UP000095728">
    <property type="component" value="Unassembled WGS sequence"/>
</dbReference>
<evidence type="ECO:0000313" key="9">
    <source>
        <dbReference type="EMBL" id="OEJ86539.1"/>
    </source>
</evidence>
<accession>A0A1E5RHZ8</accession>
<dbReference type="PROSITE" id="PS50059">
    <property type="entry name" value="FKBP_PPIASE"/>
    <property type="match status" value="1"/>
</dbReference>
<evidence type="ECO:0000313" key="10">
    <source>
        <dbReference type="Proteomes" id="UP000095728"/>
    </source>
</evidence>
<dbReference type="InterPro" id="IPR001179">
    <property type="entry name" value="PPIase_FKBP_dom"/>
</dbReference>
<feature type="signal peptide" evidence="7">
    <location>
        <begin position="1"/>
        <end position="18"/>
    </location>
</feature>
<dbReference type="InParanoid" id="A0A1E5RHZ8"/>
<evidence type="ECO:0000256" key="3">
    <source>
        <dbReference type="ARBA" id="ARBA00023110"/>
    </source>
</evidence>
<name>A0A1E5RHZ8_9ASCO</name>
<dbReference type="GO" id="GO:0005783">
    <property type="term" value="C:endoplasmic reticulum"/>
    <property type="evidence" value="ECO:0007669"/>
    <property type="project" value="TreeGrafter"/>
</dbReference>
<dbReference type="FunFam" id="3.10.50.40:FF:000006">
    <property type="entry name" value="Peptidyl-prolyl cis-trans isomerase"/>
    <property type="match status" value="1"/>
</dbReference>
<dbReference type="GO" id="GO:0003755">
    <property type="term" value="F:peptidyl-prolyl cis-trans isomerase activity"/>
    <property type="evidence" value="ECO:0007669"/>
    <property type="project" value="UniProtKB-KW"/>
</dbReference>
<dbReference type="SUPFAM" id="SSF54534">
    <property type="entry name" value="FKBP-like"/>
    <property type="match status" value="1"/>
</dbReference>
<keyword evidence="3 6" id="KW-0697">Rotamase</keyword>
<protein>
    <recommendedName>
        <fullName evidence="2 6">peptidylprolyl isomerase</fullName>
        <ecNumber evidence="2 6">5.2.1.8</ecNumber>
    </recommendedName>
</protein>
<comment type="caution">
    <text evidence="9">The sequence shown here is derived from an EMBL/GenBank/DDBJ whole genome shotgun (WGS) entry which is preliminary data.</text>
</comment>
<dbReference type="EC" id="5.2.1.8" evidence="2 6"/>
<dbReference type="Gene3D" id="3.10.50.40">
    <property type="match status" value="1"/>
</dbReference>
<dbReference type="InterPro" id="IPR046357">
    <property type="entry name" value="PPIase_dom_sf"/>
</dbReference>
<dbReference type="PANTHER" id="PTHR45779">
    <property type="entry name" value="PEPTIDYLPROLYL ISOMERASE"/>
    <property type="match status" value="1"/>
</dbReference>
<feature type="chain" id="PRO_5009184750" description="peptidylprolyl isomerase" evidence="7">
    <location>
        <begin position="19"/>
        <end position="138"/>
    </location>
</feature>
<dbReference type="OrthoDB" id="1902587at2759"/>
<keyword evidence="10" id="KW-1185">Reference proteome</keyword>
<dbReference type="Pfam" id="PF00254">
    <property type="entry name" value="FKBP_C"/>
    <property type="match status" value="1"/>
</dbReference>
<comment type="similarity">
    <text evidence="5">Belongs to the FKBP-type PPIase family. FKBP2 subfamily.</text>
</comment>
<keyword evidence="7" id="KW-0732">Signal</keyword>
<gene>
    <name evidence="9" type="ORF">AWRI3579_g1639</name>
</gene>
<evidence type="ECO:0000256" key="1">
    <source>
        <dbReference type="ARBA" id="ARBA00000971"/>
    </source>
</evidence>
<proteinExistence type="inferred from homology"/>
<dbReference type="FunCoup" id="A0A1E5RHZ8">
    <property type="interactions" value="561"/>
</dbReference>
<evidence type="ECO:0000256" key="5">
    <source>
        <dbReference type="ARBA" id="ARBA00024206"/>
    </source>
</evidence>
<keyword evidence="4 6" id="KW-0413">Isomerase</keyword>
<feature type="domain" description="PPIase FKBP-type" evidence="8">
    <location>
        <begin position="44"/>
        <end position="133"/>
    </location>
</feature>
<reference evidence="10" key="1">
    <citation type="journal article" date="2016" name="Genome Announc.">
        <title>Genome sequences of three species of Hanseniaspora isolated from spontaneous wine fermentations.</title>
        <authorList>
            <person name="Sternes P.R."/>
            <person name="Lee D."/>
            <person name="Kutyna D.R."/>
            <person name="Borneman A.R."/>
        </authorList>
    </citation>
    <scope>NUCLEOTIDE SEQUENCE [LARGE SCALE GENOMIC DNA]</scope>
    <source>
        <strain evidence="10">AWRI3579</strain>
    </source>
</reference>
<dbReference type="EMBL" id="LPNM01000006">
    <property type="protein sequence ID" value="OEJ86539.1"/>
    <property type="molecule type" value="Genomic_DNA"/>
</dbReference>
<dbReference type="PANTHER" id="PTHR45779:SF7">
    <property type="entry name" value="PEPTIDYLPROLYL ISOMERASE"/>
    <property type="match status" value="1"/>
</dbReference>
<evidence type="ECO:0000259" key="8">
    <source>
        <dbReference type="PROSITE" id="PS50059"/>
    </source>
</evidence>